<evidence type="ECO:0000313" key="2">
    <source>
        <dbReference type="EMBL" id="ANQ10249.1"/>
    </source>
</evidence>
<name>A0A1B1E660_9APIC</name>
<feature type="region of interest" description="Disordered" evidence="1">
    <location>
        <begin position="3048"/>
        <end position="3072"/>
    </location>
</feature>
<feature type="compositionally biased region" description="Basic and acidic residues" evidence="1">
    <location>
        <begin position="958"/>
        <end position="968"/>
    </location>
</feature>
<feature type="compositionally biased region" description="Polar residues" evidence="1">
    <location>
        <begin position="3061"/>
        <end position="3070"/>
    </location>
</feature>
<dbReference type="GeneID" id="30911074"/>
<dbReference type="VEuPathDB" id="PlasmoDB:PCOAH_00043430"/>
<dbReference type="RefSeq" id="XP_019916944.1">
    <property type="nucleotide sequence ID" value="XM_020061127.1"/>
</dbReference>
<feature type="compositionally biased region" description="Polar residues" evidence="1">
    <location>
        <begin position="2638"/>
        <end position="2648"/>
    </location>
</feature>
<evidence type="ECO:0000313" key="3">
    <source>
        <dbReference type="Proteomes" id="UP000092716"/>
    </source>
</evidence>
<dbReference type="KEGG" id="pcot:PCOAH_00043430"/>
<feature type="region of interest" description="Disordered" evidence="1">
    <location>
        <begin position="2638"/>
        <end position="2670"/>
    </location>
</feature>
<organism evidence="2 3">
    <name type="scientific">Plasmodium coatneyi</name>
    <dbReference type="NCBI Taxonomy" id="208452"/>
    <lineage>
        <taxon>Eukaryota</taxon>
        <taxon>Sar</taxon>
        <taxon>Alveolata</taxon>
        <taxon>Apicomplexa</taxon>
        <taxon>Aconoidasida</taxon>
        <taxon>Haemosporida</taxon>
        <taxon>Plasmodiidae</taxon>
        <taxon>Plasmodium</taxon>
    </lineage>
</organism>
<keyword evidence="3" id="KW-1185">Reference proteome</keyword>
<feature type="region of interest" description="Disordered" evidence="1">
    <location>
        <begin position="949"/>
        <end position="978"/>
    </location>
</feature>
<protein>
    <submittedName>
        <fullName evidence="2">Uncharacterized protein</fullName>
    </submittedName>
</protein>
<feature type="compositionally biased region" description="Low complexity" evidence="1">
    <location>
        <begin position="3775"/>
        <end position="3785"/>
    </location>
</feature>
<reference evidence="3" key="1">
    <citation type="submission" date="2016-06" db="EMBL/GenBank/DDBJ databases">
        <title>First high quality genome sequence of Plasmodium coatneyi using continuous long reads from single molecule, real-time sequencing.</title>
        <authorList>
            <person name="Chien J.-T."/>
            <person name="Pakala S.B."/>
            <person name="Geraldo J.A."/>
            <person name="Lapp S.A."/>
            <person name="Barnwell J.W."/>
            <person name="Kissinger J.C."/>
            <person name="Galinski M.R."/>
            <person name="Humphrey J.C."/>
        </authorList>
    </citation>
    <scope>NUCLEOTIDE SEQUENCE [LARGE SCALE GENOMIC DNA]</scope>
    <source>
        <strain evidence="3">Hackeri</strain>
    </source>
</reference>
<evidence type="ECO:0000256" key="1">
    <source>
        <dbReference type="SAM" id="MobiDB-lite"/>
    </source>
</evidence>
<feature type="compositionally biased region" description="Basic and acidic residues" evidence="1">
    <location>
        <begin position="598"/>
        <end position="608"/>
    </location>
</feature>
<feature type="region of interest" description="Disordered" evidence="1">
    <location>
        <begin position="3775"/>
        <end position="3807"/>
    </location>
</feature>
<accession>A0A1B1E660</accession>
<dbReference type="OrthoDB" id="378415at2759"/>
<gene>
    <name evidence="2" type="ORF">PCOAH_00043430</name>
</gene>
<feature type="compositionally biased region" description="Basic residues" evidence="1">
    <location>
        <begin position="3795"/>
        <end position="3807"/>
    </location>
</feature>
<proteinExistence type="predicted"/>
<dbReference type="EMBL" id="CP016250">
    <property type="protein sequence ID" value="ANQ10249.1"/>
    <property type="molecule type" value="Genomic_DNA"/>
</dbReference>
<feature type="region of interest" description="Disordered" evidence="1">
    <location>
        <begin position="1935"/>
        <end position="1978"/>
    </location>
</feature>
<feature type="region of interest" description="Disordered" evidence="1">
    <location>
        <begin position="2239"/>
        <end position="2276"/>
    </location>
</feature>
<feature type="compositionally biased region" description="Basic and acidic residues" evidence="1">
    <location>
        <begin position="1949"/>
        <end position="1966"/>
    </location>
</feature>
<dbReference type="Proteomes" id="UP000092716">
    <property type="component" value="Chromosome 12"/>
</dbReference>
<sequence>MSGWLLNLLANTKFHIDRARVAFVFLSNLLLINIPLKNVQVKNISFKFDFIKRIITFFSKKKKKQKKATTWRKKEIHVESLSCTLDWREYEEHNLDHNVYARLLHESLEKRIIHSIWIKLLRLFLDAIFKHYFLRVGKLCVKIRYRHAHTHGEVCGGGHTCQTNRRTTYHLILCDVCLFLDHYGGTTNWQVGENQHKQATPGKWKDHLSAPPPSHLRCRKIYLRKENERTNIILVKNVFFFVNEKRAFVSMLHLNGQACELKEIFHRWIRRQPGDHFVKDLIKVLLQRNSVNPPLWSFLQEKLPIISSPFVAPIGPNLGSTFTAEFFSNFFFLLDSLIVELHLGGDAEVHTRGRKLLFETPLEKVDSSICINPLEMFSLSVKSLLTWTDKNVICINVKKADKLLCDVPMEDDLDKWQDKYNVEDIEAVRCKTFPSSRSRHRENFLLREGSNRYRLSLDNSCVIIHLEELLTLQRRLTCLFGLGLWLGLGVGHGEEKFTGRIASPSEDTPHRGNFITEEVLMSLFNFTIYVNKNLSKSLLLKRYPLGKPREEELPYGMCAQQGKEGILKLEVQEVTNHAVRDDPCGNNQGGTVNTDEEEHTHTGRTREGSPHFHLNKVILKWVYYQQGVLYEYAISDPMDVILKREERQDGGRLSPVTIAYVGMSTWYLLPEHIIFVHDLYLLYCQQGRKNRFPLRSKLIRRNKRRRYDTMRRVTHSSSYIILTLKKCQIHLFCISRNFDIYWRVCRYIGHGDVKPPMETRGDAKETPPLASICTNFNLVYLLNITSTGECSSKQSSRTCCSHFYLSNVGIQVSELQNRLSQVCIFKTDKVTNSKIQSQRGISEQPRQPNNRYDVVIRMRGKKVHVDMRNIAQVTFCSFVMYELYASVIRMVNGVDWGGGLSSQPWGLSQGESLANLAAEPGAETNSSLHTWMKKRRYKRRVYHFVRRGRNTPPMSESYHGENSPKECDCQDEGESPKQSIPLHQKSVKKVIHSLRNKRNLLKYELQIDLKSQVVFVSADQVYSLHELQKITNEELKRNEHTLCLTGRLSLLYFDPLQRENIKRCKFMQLHLDAHQVKVRKRTHSNKTFKLFHFEKKLSQRGGPPIPGVFSPSFYNIFRAAKRSHPWGGRSGRYFIVESTVRNVDEVMHKVVNKWIDDVVDDVTNDMVEDRPPGGTRKYNSETVIRGRGLRMIYKTNDFFFFLNKYLLTDACYLFSAKRAVEEAAQNPEEVDTEQYMHNESEYLYFPEAEVADPFTLRNSLSRKRQIKIGIPKTEKMQVRTIGEHYPGYRVKRSELKTLPISLNKHQLVLNKVILFLPSMTNNRNFLVTQSDVIVRNHIELKKKKKIEILDKTHVYFLNMQMHSMDGSVITRNLNMMIMHMRSVLSRLPKPFTLSVHVSGVVRISPRSYKLLQDIFLENVLGNHFEHVQGRHYKGKAPPDGKKLNGEVPSINGVSTNKGRRVKDLDVRLHFLHMQVELQNDSLNSRMNYLFGKFVFARTVRYLGEENIVTYVKGIVPLVMNTFYEYPYDILMHHRKLNPRKYAKWLARMNQSDVEHNEHSFNYLLRTKLRKYARVKKKERKTFHLVYNRVRRDQLGCDVTNHVDVKIDRIYLNTDPLQLFNLYTFYFVDDRNVHLSRVEKLFHREGCAKLFGKAPPSDEQFAQRGHSAHMWLPHQTSMENLKLESIKNAPPEEPLDRRILKTYQRMVKKLTSSDFSNYNSVIRSNNVYTVRVQMRHAHFSFNFLFYQNVLGVRRMPLGGRKQPEDGQSYPFGLTYKGSLDFRSSFNLRKSIFQKFAKKEKYIFFNHYVVDNFLQNRLNKSGELANLVLHTVDHIGDEMDEHIYFNCNIGRKNYLYLTNREGSYCISRNINLCVSARNEKVIYFSNDEKSVKMGGLHYREVFLDKSFGSSPFGGEDEKSAKEKKIICDVQLLDHNGVDIRKGNPNGGASTKSERKEDSPGWEEHKVVEPKGAPQREVNFTPPPSISVDVVKSYEHMESPCAKPKYIDVQVKQANVVIKLADLLYLGSKLHDLLYIMNRHEEVNVCLFRLSEASSKKKDRHKCKIKRMKLISYSTFIVRVILSSLDLHLFENVYYTKLKKCKKSKISHVHVQANYEYLTCHKKNETLFKRHQCDLSLQINFAKNNIYEEFTRGIHLKVICVRTRNQSNLIVILDEEGVNIFLTKNAFRGLLRLYEEANDWRNYRSREVAHGGCYTDEGAEHITDGERVGRCSVNLRCDPHNEESRAQSRRIQRSRRNYEEGGGTHNCADGEDKGGGSTFVRRRSPKLRALLRSKHFNFPHDDYTVVNRTYERVATYRSSEISHFPFDRSNPVHMLYVRRMESFVFPSLMSKWSASGEIVLSCENSFYVVSSTVCIYNDTNHDMVLLTNNQRILLFAKRPTYRSTHRCNIKRDHFMLVLFYKKSLFISGKLSLHDLKSANIMGKEKLHQFMEHKKYFSCRLSPDRRGNDLLCGASVKVVPLRRVRDSAHFFRPDEGRNCANGGGDSDSSGPSKHLTNQYSIYNRIRRKFAKMILNDEWLYHNFNSHDDCIFTNLTVIQNNKTNDGLLYIHIAQMTKMRNTLPIRVHYRSGNTACSVKAFSSKEIFSTDLDLNVSCNTLKGSRMKITYEKRLGFSPVGDPCASTTANHHPQNNDPKEEHTKGEFPPQRSSSKQHHEDVTHYYVNVIKWNNEIIVTCHTLICLYADELKNVEVNRKRIYFVRSSGGVCNTSKCSESILSSPLTFPLKRLNLYVGTFNEPVSSIHMGSYKNSNIPINSFKEVNISVTQGGRECSSYYAVEYKKNCSPGNHSRYSRVSSLLVIYPRFVMLNQTNFNVVMSSSCSSDSMVYTFERRSRSVINLLESEKRSFFFQIGKSNISNDYVFMSGGLDITKEGSYILCFTKGGSSSNSLNNLPQKGDKNHLHKSGKSEKIKTQFVHLKIKIIEGRKLKEESGIHWGSNCLFIIISNHRTEKKKLKKYLTRINSPNVLMHSMESNEKENTLMNIYHFIKEEEKVKKLYVYNDMDIDLMFDVFHFSEFVHMIRKVLEEENNACTAHKEGNEPPYEQKGTVNRSTSQGRHNRTKESFFRNIFLVESSENSSADELIQKEQNANYDTTKLTRQNVSYISNHVNQLKKFVQVNLRQLRRIRRKSIRLFPLRKNKNVKNSFLVIYPWRNAKTYQIVKFSLKRKKHVLTFSRSCQSGNPPDPPLVIILETFILSKKGKKKILVKISQHVDNIVHIRGKVNMSTFFNPGVGTPPRVLMNSGENTAVVKPMPDLHNLERVTKRGCDPYRSLTTEQINLLKKYATVVGTSNRGAYPKRLHTKLQPLQGPTFVRRQLKKREDNAAPPTYCHFKNKNVTFVESRNKYKFIFTKREKGTPKGGLHFYVSIPKGIRINVFSTVLVEGDGEGKLSLQTGQTRHKDQVILEAPPNDERLRTMAHSSQRNLFKKKKNSHLCTLMLRNTNMLVGLHRNNQPNVVLFSLGDATIMEFASSDMKKVLCKYDVKGGPHNNEGDMTRTMSEDVHTEHLTSSNRLACLHMEYEIHPSEWNIKKFELAISPVHVQVTLNMVENFAYCYEKFWRGTTRRSRKVAKDVFQFYFSTTCSNASGENDPPFSSPFHVGLPRSRNSFVDPNRPINHRSIYSNLLEGKKKKLKIGNFQVSSLSIHLSFQKENACSIYQYKNKGPSKLAIRFTYLNDLDDADVTMSPLCLSKVNEKEVQNFLNYLFDFYMKELYKGLFFYLTRMNLVNKYISDYYSFFHVLMDSSIFNVDLSAGLNPVSGVGPVRGVSGTPPNGENSQMQNRRNRNNTAGRRHTSLTNECLRGRKKDETHFHVEPHRKIVSDSNFYIRTKKRDVLKKLNRDLFYGRKEKRMSLFEENAESNCIAVESSYGGSEEKESAQVAHPNNFSLLNNTLKTLGKDIMSSINYYLYDAANVGAATLSRATLSTAGVQREKSQQPNGATFFKTEKMHIMRHFLENRSNPPTGGEMPTKTDEEFSTYLSLYRRNKIVHDEYVPRVCSAMDHHLVRNLVVLDYLHDKQERNLLLFCDEYLVMFHRNSRTIVRKQNIVKVEITCVHFNFTFDRDKSLIINLRHIIRKNKDNFLGFYFDVLFKRKKKRLLQKIKKKLNRIVYFLYYIFYFIHNYQRKVKGLKGSRDPPTRKNVNSFVTIFEGHQKVFFSVSSLVHLARFYFNMRCLLFHMCQPSS</sequence>
<feature type="region of interest" description="Disordered" evidence="1">
    <location>
        <begin position="579"/>
        <end position="608"/>
    </location>
</feature>